<reference evidence="2 3" key="1">
    <citation type="submission" date="2024-09" db="EMBL/GenBank/DDBJ databases">
        <title>Itraconazole resistance in Madurella fahalii resulting from another homologue of gene encoding cytochrome P450 14-alpha sterol demethylase (CYP51).</title>
        <authorList>
            <person name="Yoshioka I."/>
            <person name="Fahal A.H."/>
            <person name="Kaneko S."/>
            <person name="Yaguchi T."/>
        </authorList>
    </citation>
    <scope>NUCLEOTIDE SEQUENCE [LARGE SCALE GENOMIC DNA]</scope>
    <source>
        <strain evidence="2 3">IFM 68171</strain>
    </source>
</reference>
<comment type="caution">
    <text evidence="2">The sequence shown here is derived from an EMBL/GenBank/DDBJ whole genome shotgun (WGS) entry which is preliminary data.</text>
</comment>
<proteinExistence type="predicted"/>
<keyword evidence="3" id="KW-1185">Reference proteome</keyword>
<dbReference type="EMBL" id="BAAFSV010000003">
    <property type="protein sequence ID" value="GAB1316078.1"/>
    <property type="molecule type" value="Genomic_DNA"/>
</dbReference>
<gene>
    <name evidence="2" type="ORF">MFIFM68171_06288</name>
</gene>
<evidence type="ECO:0000256" key="1">
    <source>
        <dbReference type="SAM" id="MobiDB-lite"/>
    </source>
</evidence>
<dbReference type="RefSeq" id="XP_070917809.1">
    <property type="nucleotide sequence ID" value="XM_071061708.1"/>
</dbReference>
<accession>A0ABQ0GE87</accession>
<name>A0ABQ0GE87_9PEZI</name>
<sequence length="81" mass="9584">MSKENAQPKPEQRAPAVKPDDDEPDPWDRRIFSTGCADENLKMTDCYYETKDWRACQDELEKFKQCWRARGNNKRTKTKDA</sequence>
<evidence type="ECO:0000313" key="2">
    <source>
        <dbReference type="EMBL" id="GAB1316078.1"/>
    </source>
</evidence>
<dbReference type="Proteomes" id="UP001628179">
    <property type="component" value="Unassembled WGS sequence"/>
</dbReference>
<dbReference type="PANTHER" id="PTHR13639:SF2">
    <property type="entry name" value="CYTOCHROME C OXIDASE ASSEMBLY FACTOR 4 HOMOLOG, MITOCHONDRIAL"/>
    <property type="match status" value="1"/>
</dbReference>
<dbReference type="GeneID" id="98177031"/>
<dbReference type="PROSITE" id="PS51808">
    <property type="entry name" value="CHCH"/>
    <property type="match status" value="1"/>
</dbReference>
<dbReference type="PANTHER" id="PTHR13639">
    <property type="entry name" value="CYTOCHROME C OXIDASE ASSEMBLY FACTOR 4 HOMOLOG, MITOCHONDRIAL"/>
    <property type="match status" value="1"/>
</dbReference>
<evidence type="ECO:0000313" key="3">
    <source>
        <dbReference type="Proteomes" id="UP001628179"/>
    </source>
</evidence>
<feature type="region of interest" description="Disordered" evidence="1">
    <location>
        <begin position="1"/>
        <end position="30"/>
    </location>
</feature>
<organism evidence="2 3">
    <name type="scientific">Madurella fahalii</name>
    <dbReference type="NCBI Taxonomy" id="1157608"/>
    <lineage>
        <taxon>Eukaryota</taxon>
        <taxon>Fungi</taxon>
        <taxon>Dikarya</taxon>
        <taxon>Ascomycota</taxon>
        <taxon>Pezizomycotina</taxon>
        <taxon>Sordariomycetes</taxon>
        <taxon>Sordariomycetidae</taxon>
        <taxon>Sordariales</taxon>
        <taxon>Sordariales incertae sedis</taxon>
        <taxon>Madurella</taxon>
    </lineage>
</organism>
<protein>
    <submittedName>
        <fullName evidence="2">Cytochrome oxidase assembly factor 4</fullName>
    </submittedName>
</protein>
<dbReference type="InterPro" id="IPR039870">
    <property type="entry name" value="Coa4-like"/>
</dbReference>